<dbReference type="NCBIfam" id="TIGR00556">
    <property type="entry name" value="pantethn_trn"/>
    <property type="match status" value="1"/>
</dbReference>
<organism evidence="10 11">
    <name type="scientific">Kiloniella laminariae</name>
    <dbReference type="NCBI Taxonomy" id="454162"/>
    <lineage>
        <taxon>Bacteria</taxon>
        <taxon>Pseudomonadati</taxon>
        <taxon>Pseudomonadota</taxon>
        <taxon>Alphaproteobacteria</taxon>
        <taxon>Rhodospirillales</taxon>
        <taxon>Kiloniellaceae</taxon>
        <taxon>Kiloniella</taxon>
    </lineage>
</organism>
<evidence type="ECO:0000313" key="10">
    <source>
        <dbReference type="EMBL" id="MCZ4280183.1"/>
    </source>
</evidence>
<evidence type="ECO:0000256" key="7">
    <source>
        <dbReference type="ARBA" id="ARBA00023160"/>
    </source>
</evidence>
<keyword evidence="4 8" id="KW-0276">Fatty acid metabolism</keyword>
<evidence type="ECO:0000256" key="8">
    <source>
        <dbReference type="HAMAP-Rule" id="MF_00101"/>
    </source>
</evidence>
<dbReference type="Proteomes" id="UP001069802">
    <property type="component" value="Unassembled WGS sequence"/>
</dbReference>
<keyword evidence="3 8" id="KW-0479">Metal-binding</keyword>
<dbReference type="InterPro" id="IPR008278">
    <property type="entry name" value="4-PPantetheinyl_Trfase_dom"/>
</dbReference>
<keyword evidence="5 8" id="KW-0460">Magnesium</keyword>
<feature type="domain" description="4'-phosphopantetheinyl transferase" evidence="9">
    <location>
        <begin position="4"/>
        <end position="99"/>
    </location>
</feature>
<protein>
    <recommendedName>
        <fullName evidence="8">Holo-[acyl-carrier-protein] synthase</fullName>
        <shortName evidence="8">Holo-ACP synthase</shortName>
        <ecNumber evidence="8">2.7.8.7</ecNumber>
    </recommendedName>
    <alternativeName>
        <fullName evidence="8">4'-phosphopantetheinyl transferase AcpS</fullName>
    </alternativeName>
</protein>
<gene>
    <name evidence="8 10" type="primary">acpS</name>
    <name evidence="10" type="ORF">O4H49_05315</name>
</gene>
<keyword evidence="8" id="KW-0963">Cytoplasm</keyword>
<comment type="catalytic activity">
    <reaction evidence="8">
        <text>apo-[ACP] + CoA = holo-[ACP] + adenosine 3',5'-bisphosphate + H(+)</text>
        <dbReference type="Rhea" id="RHEA:12068"/>
        <dbReference type="Rhea" id="RHEA-COMP:9685"/>
        <dbReference type="Rhea" id="RHEA-COMP:9690"/>
        <dbReference type="ChEBI" id="CHEBI:15378"/>
        <dbReference type="ChEBI" id="CHEBI:29999"/>
        <dbReference type="ChEBI" id="CHEBI:57287"/>
        <dbReference type="ChEBI" id="CHEBI:58343"/>
        <dbReference type="ChEBI" id="CHEBI:64479"/>
        <dbReference type="EC" id="2.7.8.7"/>
    </reaction>
</comment>
<name>A0ABT4LGG6_9PROT</name>
<evidence type="ECO:0000259" key="9">
    <source>
        <dbReference type="Pfam" id="PF01648"/>
    </source>
</evidence>
<dbReference type="NCBIfam" id="TIGR00516">
    <property type="entry name" value="acpS"/>
    <property type="match status" value="1"/>
</dbReference>
<keyword evidence="7 8" id="KW-0275">Fatty acid biosynthesis</keyword>
<dbReference type="SUPFAM" id="SSF56214">
    <property type="entry name" value="4'-phosphopantetheinyl transferase"/>
    <property type="match status" value="1"/>
</dbReference>
<dbReference type="EC" id="2.7.8.7" evidence="8"/>
<comment type="function">
    <text evidence="8">Transfers the 4'-phosphopantetheine moiety from coenzyme A to a Ser of acyl-carrier-protein.</text>
</comment>
<comment type="caution">
    <text evidence="10">The sequence shown here is derived from an EMBL/GenBank/DDBJ whole genome shotgun (WGS) entry which is preliminary data.</text>
</comment>
<keyword evidence="11" id="KW-1185">Reference proteome</keyword>
<dbReference type="RefSeq" id="WP_269422394.1">
    <property type="nucleotide sequence ID" value="NZ_JAPWGY010000002.1"/>
</dbReference>
<dbReference type="HAMAP" id="MF_00101">
    <property type="entry name" value="AcpS"/>
    <property type="match status" value="1"/>
</dbReference>
<evidence type="ECO:0000256" key="4">
    <source>
        <dbReference type="ARBA" id="ARBA00022832"/>
    </source>
</evidence>
<dbReference type="Pfam" id="PF01648">
    <property type="entry name" value="ACPS"/>
    <property type="match status" value="1"/>
</dbReference>
<comment type="subcellular location">
    <subcellularLocation>
        <location evidence="8">Cytoplasm</location>
    </subcellularLocation>
</comment>
<proteinExistence type="inferred from homology"/>
<reference evidence="10" key="1">
    <citation type="submission" date="2022-12" db="EMBL/GenBank/DDBJ databases">
        <title>Bacterial isolates from different developmental stages of Nematostella vectensis.</title>
        <authorList>
            <person name="Fraune S."/>
        </authorList>
    </citation>
    <scope>NUCLEOTIDE SEQUENCE</scope>
    <source>
        <strain evidence="10">G21630-S1</strain>
    </source>
</reference>
<evidence type="ECO:0000256" key="5">
    <source>
        <dbReference type="ARBA" id="ARBA00022842"/>
    </source>
</evidence>
<feature type="binding site" evidence="8">
    <location>
        <position position="8"/>
    </location>
    <ligand>
        <name>Mg(2+)</name>
        <dbReference type="ChEBI" id="CHEBI:18420"/>
    </ligand>
</feature>
<dbReference type="InterPro" id="IPR002582">
    <property type="entry name" value="ACPS"/>
</dbReference>
<evidence type="ECO:0000256" key="1">
    <source>
        <dbReference type="ARBA" id="ARBA00022516"/>
    </source>
</evidence>
<keyword evidence="1 8" id="KW-0444">Lipid biosynthesis</keyword>
<evidence type="ECO:0000256" key="2">
    <source>
        <dbReference type="ARBA" id="ARBA00022679"/>
    </source>
</evidence>
<evidence type="ECO:0000256" key="3">
    <source>
        <dbReference type="ARBA" id="ARBA00022723"/>
    </source>
</evidence>
<feature type="binding site" evidence="8">
    <location>
        <position position="57"/>
    </location>
    <ligand>
        <name>Mg(2+)</name>
        <dbReference type="ChEBI" id="CHEBI:18420"/>
    </ligand>
</feature>
<dbReference type="InterPro" id="IPR037143">
    <property type="entry name" value="4-PPantetheinyl_Trfase_dom_sf"/>
</dbReference>
<keyword evidence="2 8" id="KW-0808">Transferase</keyword>
<dbReference type="GO" id="GO:0008897">
    <property type="term" value="F:holo-[acyl-carrier-protein] synthase activity"/>
    <property type="evidence" value="ECO:0007669"/>
    <property type="project" value="UniProtKB-EC"/>
</dbReference>
<evidence type="ECO:0000313" key="11">
    <source>
        <dbReference type="Proteomes" id="UP001069802"/>
    </source>
</evidence>
<dbReference type="InterPro" id="IPR004568">
    <property type="entry name" value="Ppantetheine-prot_Trfase_dom"/>
</dbReference>
<dbReference type="Gene3D" id="3.90.470.20">
    <property type="entry name" value="4'-phosphopantetheinyl transferase domain"/>
    <property type="match status" value="1"/>
</dbReference>
<dbReference type="EMBL" id="JAPWGY010000002">
    <property type="protein sequence ID" value="MCZ4280183.1"/>
    <property type="molecule type" value="Genomic_DNA"/>
</dbReference>
<comment type="cofactor">
    <cofactor evidence="8">
        <name>Mg(2+)</name>
        <dbReference type="ChEBI" id="CHEBI:18420"/>
    </cofactor>
</comment>
<evidence type="ECO:0000256" key="6">
    <source>
        <dbReference type="ARBA" id="ARBA00023098"/>
    </source>
</evidence>
<comment type="similarity">
    <text evidence="8">Belongs to the P-Pant transferase superfamily. AcpS family.</text>
</comment>
<accession>A0ABT4LGG6</accession>
<keyword evidence="6 8" id="KW-0443">Lipid metabolism</keyword>
<sequence>MILGIGNDLVDIRRIEKSLAKYGARFIQRVFTAEEAKVAQSRPNPAATFAKRFAVKEACAKALGTGLWRHGVQFTDIAVSNHAGGQPQLHLSGGAKARLTAMLPKGMTARLHVTISDDYPHAQAFVLISAEPEKLNY</sequence>